<organism evidence="1 2">
    <name type="scientific">Symbiodinium pilosum</name>
    <name type="common">Dinoflagellate</name>
    <dbReference type="NCBI Taxonomy" id="2952"/>
    <lineage>
        <taxon>Eukaryota</taxon>
        <taxon>Sar</taxon>
        <taxon>Alveolata</taxon>
        <taxon>Dinophyceae</taxon>
        <taxon>Suessiales</taxon>
        <taxon>Symbiodiniaceae</taxon>
        <taxon>Symbiodinium</taxon>
    </lineage>
</organism>
<dbReference type="EMBL" id="CAJNIZ010002147">
    <property type="protein sequence ID" value="CAE7206826.1"/>
    <property type="molecule type" value="Genomic_DNA"/>
</dbReference>
<accession>A0A812JMF5</accession>
<dbReference type="Gene3D" id="2.120.10.30">
    <property type="entry name" value="TolB, C-terminal domain"/>
    <property type="match status" value="2"/>
</dbReference>
<dbReference type="SUPFAM" id="SSF63825">
    <property type="entry name" value="YWTD domain"/>
    <property type="match status" value="1"/>
</dbReference>
<keyword evidence="2" id="KW-1185">Reference proteome</keyword>
<proteinExistence type="predicted"/>
<sequence>MYWVDQSGYENSGRVQSASLDGSDVATLFDNAKHPMNVALDSEGKLYWTDAGSFEIRRCHPDGSSMEVLHNKTVVMLPNPKTPKYPLQQLTGLLDPQGIAVDAVEGKVYWTQLGTKYTKPGGPSVERNGKLQRANLDGSEVETLAEFGATQPVSVVISAGLSPSHAKNEL</sequence>
<evidence type="ECO:0000313" key="1">
    <source>
        <dbReference type="EMBL" id="CAE7206826.1"/>
    </source>
</evidence>
<dbReference type="GO" id="GO:0042813">
    <property type="term" value="F:Wnt receptor activity"/>
    <property type="evidence" value="ECO:0007669"/>
    <property type="project" value="TreeGrafter"/>
</dbReference>
<protein>
    <submittedName>
        <fullName evidence="1">Lrp1b protein</fullName>
    </submittedName>
</protein>
<gene>
    <name evidence="1" type="primary">Lrp1b</name>
    <name evidence="1" type="ORF">SPIL2461_LOCUS2025</name>
</gene>
<dbReference type="GO" id="GO:0060070">
    <property type="term" value="P:canonical Wnt signaling pathway"/>
    <property type="evidence" value="ECO:0007669"/>
    <property type="project" value="TreeGrafter"/>
</dbReference>
<dbReference type="GO" id="GO:0017147">
    <property type="term" value="F:Wnt-protein binding"/>
    <property type="evidence" value="ECO:0007669"/>
    <property type="project" value="TreeGrafter"/>
</dbReference>
<reference evidence="1" key="1">
    <citation type="submission" date="2021-02" db="EMBL/GenBank/DDBJ databases">
        <authorList>
            <person name="Dougan E. K."/>
            <person name="Rhodes N."/>
            <person name="Thang M."/>
            <person name="Chan C."/>
        </authorList>
    </citation>
    <scope>NUCLEOTIDE SEQUENCE</scope>
</reference>
<dbReference type="InterPro" id="IPR000033">
    <property type="entry name" value="LDLR_classB_rpt"/>
</dbReference>
<dbReference type="OrthoDB" id="10066840at2759"/>
<dbReference type="Proteomes" id="UP000649617">
    <property type="component" value="Unassembled WGS sequence"/>
</dbReference>
<comment type="caution">
    <text evidence="1">The sequence shown here is derived from an EMBL/GenBank/DDBJ whole genome shotgun (WGS) entry which is preliminary data.</text>
</comment>
<dbReference type="PANTHER" id="PTHR46513">
    <property type="entry name" value="VITELLOGENIN RECEPTOR-LIKE PROTEIN-RELATED-RELATED"/>
    <property type="match status" value="1"/>
</dbReference>
<dbReference type="AlphaFoldDB" id="A0A812JMF5"/>
<evidence type="ECO:0000313" key="2">
    <source>
        <dbReference type="Proteomes" id="UP000649617"/>
    </source>
</evidence>
<dbReference type="InterPro" id="IPR050778">
    <property type="entry name" value="Cueball_EGF_LRP_Nidogen"/>
</dbReference>
<dbReference type="SMART" id="SM00135">
    <property type="entry name" value="LY"/>
    <property type="match status" value="2"/>
</dbReference>
<dbReference type="GO" id="GO:0005886">
    <property type="term" value="C:plasma membrane"/>
    <property type="evidence" value="ECO:0007669"/>
    <property type="project" value="TreeGrafter"/>
</dbReference>
<dbReference type="PANTHER" id="PTHR46513:SF13">
    <property type="entry name" value="EGF-LIKE DOMAIN-CONTAINING PROTEIN"/>
    <property type="match status" value="1"/>
</dbReference>
<dbReference type="InterPro" id="IPR011042">
    <property type="entry name" value="6-blade_b-propeller_TolB-like"/>
</dbReference>
<name>A0A812JMF5_SYMPI</name>